<keyword evidence="4 11" id="KW-0560">Oxidoreductase</keyword>
<dbReference type="InterPro" id="IPR036291">
    <property type="entry name" value="NAD(P)-bd_dom_sf"/>
</dbReference>
<dbReference type="PANTHER" id="PTHR11728:SF1">
    <property type="entry name" value="GLYCEROL-3-PHOSPHATE DEHYDROGENASE [NAD(+)] 2, CHLOROPLASTIC"/>
    <property type="match status" value="1"/>
</dbReference>
<dbReference type="FunFam" id="3.40.50.720:FF:000019">
    <property type="entry name" value="Glycerol-3-phosphate dehydrogenase [NAD(P)+]"/>
    <property type="match status" value="1"/>
</dbReference>
<feature type="binding site" evidence="11">
    <location>
        <position position="245"/>
    </location>
    <ligand>
        <name>sn-glycerol 3-phosphate</name>
        <dbReference type="ChEBI" id="CHEBI:57597"/>
    </ligand>
</feature>
<organism evidence="18 19">
    <name type="scientific">Staphylococcus succinus</name>
    <dbReference type="NCBI Taxonomy" id="61015"/>
    <lineage>
        <taxon>Bacteria</taxon>
        <taxon>Bacillati</taxon>
        <taxon>Bacillota</taxon>
        <taxon>Bacilli</taxon>
        <taxon>Bacillales</taxon>
        <taxon>Staphylococcaceae</taxon>
        <taxon>Staphylococcus</taxon>
    </lineage>
</organism>
<dbReference type="SUPFAM" id="SSF51735">
    <property type="entry name" value="NAD(P)-binding Rossmann-fold domains"/>
    <property type="match status" value="1"/>
</dbReference>
<evidence type="ECO:0000256" key="12">
    <source>
        <dbReference type="PIRSR" id="PIRSR000114-1"/>
    </source>
</evidence>
<evidence type="ECO:0000256" key="4">
    <source>
        <dbReference type="ARBA" id="ARBA00023002"/>
    </source>
</evidence>
<dbReference type="InterPro" id="IPR006168">
    <property type="entry name" value="G3P_DH_NAD-dep"/>
</dbReference>
<dbReference type="GO" id="GO:0047952">
    <property type="term" value="F:glycerol-3-phosphate dehydrogenase [NAD(P)+] activity"/>
    <property type="evidence" value="ECO:0007669"/>
    <property type="project" value="UniProtKB-UniRule"/>
</dbReference>
<feature type="binding site" evidence="13">
    <location>
        <position position="106"/>
    </location>
    <ligand>
        <name>substrate</name>
    </ligand>
</feature>
<evidence type="ECO:0000256" key="10">
    <source>
        <dbReference type="ARBA" id="ARBA00052716"/>
    </source>
</evidence>
<keyword evidence="3 11" id="KW-0521">NADP</keyword>
<feature type="binding site" evidence="11">
    <location>
        <position position="137"/>
    </location>
    <ligand>
        <name>sn-glycerol 3-phosphate</name>
        <dbReference type="ChEBI" id="CHEBI:57597"/>
    </ligand>
</feature>
<keyword evidence="11" id="KW-0547">Nucleotide-binding</keyword>
<dbReference type="InterPro" id="IPR011128">
    <property type="entry name" value="G3P_DH_NAD-dep_N"/>
</dbReference>
<dbReference type="NCBIfam" id="NF000942">
    <property type="entry name" value="PRK00094.1-4"/>
    <property type="match status" value="1"/>
</dbReference>
<dbReference type="InterPro" id="IPR013328">
    <property type="entry name" value="6PGD_dom2"/>
</dbReference>
<evidence type="ECO:0000313" key="19">
    <source>
        <dbReference type="Proteomes" id="UP000241960"/>
    </source>
</evidence>
<protein>
    <recommendedName>
        <fullName evidence="11">Glycerol-3-phosphate dehydrogenase [NAD(P)+]</fullName>
        <ecNumber evidence="11">1.1.1.94</ecNumber>
    </recommendedName>
    <alternativeName>
        <fullName evidence="11">NAD(P)(+)-dependent glycerol-3-phosphate dehydrogenase</fullName>
    </alternativeName>
    <alternativeName>
        <fullName evidence="11">NAD(P)H-dependent dihydroxyacetone-phosphate reductase</fullName>
    </alternativeName>
</protein>
<evidence type="ECO:0000256" key="2">
    <source>
        <dbReference type="ARBA" id="ARBA00022516"/>
    </source>
</evidence>
<dbReference type="GO" id="GO:0006650">
    <property type="term" value="P:glycerophospholipid metabolic process"/>
    <property type="evidence" value="ECO:0007669"/>
    <property type="project" value="UniProtKB-UniRule"/>
</dbReference>
<dbReference type="Gene3D" id="1.10.1040.10">
    <property type="entry name" value="N-(1-d-carboxylethyl)-l-norvaline Dehydrogenase, domain 2"/>
    <property type="match status" value="1"/>
</dbReference>
<dbReference type="HAMAP" id="MF_00394">
    <property type="entry name" value="NAD_Glyc3P_dehydrog"/>
    <property type="match status" value="1"/>
</dbReference>
<evidence type="ECO:0000256" key="6">
    <source>
        <dbReference type="ARBA" id="ARBA00023098"/>
    </source>
</evidence>
<dbReference type="GO" id="GO:0005975">
    <property type="term" value="P:carbohydrate metabolic process"/>
    <property type="evidence" value="ECO:0007669"/>
    <property type="project" value="InterPro"/>
</dbReference>
<comment type="similarity">
    <text evidence="1 11 15">Belongs to the NAD-dependent glycerol-3-phosphate dehydrogenase family.</text>
</comment>
<feature type="binding site" evidence="11">
    <location>
        <position position="106"/>
    </location>
    <ligand>
        <name>sn-glycerol 3-phosphate</name>
        <dbReference type="ChEBI" id="CHEBI:57597"/>
    </ligand>
</feature>
<proteinExistence type="inferred from homology"/>
<feature type="binding site" evidence="11">
    <location>
        <position position="11"/>
    </location>
    <ligand>
        <name>NADPH</name>
        <dbReference type="ChEBI" id="CHEBI:57783"/>
    </ligand>
</feature>
<dbReference type="PRINTS" id="PR00077">
    <property type="entry name" value="GPDHDRGNASE"/>
</dbReference>
<evidence type="ECO:0000256" key="5">
    <source>
        <dbReference type="ARBA" id="ARBA00023027"/>
    </source>
</evidence>
<evidence type="ECO:0000256" key="11">
    <source>
        <dbReference type="HAMAP-Rule" id="MF_00394"/>
    </source>
</evidence>
<dbReference type="NCBIfam" id="NF000941">
    <property type="entry name" value="PRK00094.1-3"/>
    <property type="match status" value="1"/>
</dbReference>
<comment type="caution">
    <text evidence="11">Lacks conserved residue(s) required for the propagation of feature annotation.</text>
</comment>
<dbReference type="PROSITE" id="PS00957">
    <property type="entry name" value="NAD_G3PDH"/>
    <property type="match status" value="1"/>
</dbReference>
<comment type="catalytic activity">
    <reaction evidence="9">
        <text>6-phospho-D-gluconate + NADP(+) = D-ribulose 5-phosphate + CO2 + NADPH</text>
        <dbReference type="Rhea" id="RHEA:10116"/>
        <dbReference type="ChEBI" id="CHEBI:16526"/>
        <dbReference type="ChEBI" id="CHEBI:57783"/>
        <dbReference type="ChEBI" id="CHEBI:58121"/>
        <dbReference type="ChEBI" id="CHEBI:58349"/>
        <dbReference type="ChEBI" id="CHEBI:58759"/>
        <dbReference type="EC" id="1.1.1.44"/>
    </reaction>
</comment>
<feature type="binding site" evidence="11">
    <location>
        <position position="256"/>
    </location>
    <ligand>
        <name>NADPH</name>
        <dbReference type="ChEBI" id="CHEBI:57783"/>
    </ligand>
</feature>
<keyword evidence="5 11" id="KW-0520">NAD</keyword>
<keyword evidence="6 11" id="KW-0443">Lipid metabolism</keyword>
<feature type="domain" description="Glycerol-3-phosphate dehydrogenase NAD-dependent C-terminal" evidence="17">
    <location>
        <begin position="181"/>
        <end position="321"/>
    </location>
</feature>
<feature type="binding site" evidence="14">
    <location>
        <position position="141"/>
    </location>
    <ligand>
        <name>NAD(+)</name>
        <dbReference type="ChEBI" id="CHEBI:57540"/>
    </ligand>
</feature>
<dbReference type="RefSeq" id="WP_073504429.1">
    <property type="nucleotide sequence ID" value="NZ_CP018199.1"/>
</dbReference>
<reference evidence="18 19" key="1">
    <citation type="journal article" date="2016" name="Front. Microbiol.">
        <title>Comprehensive Phylogenetic Analysis of Bovine Non-aureus Staphylococci Species Based on Whole-Genome Sequencing.</title>
        <authorList>
            <person name="Naushad S."/>
            <person name="Barkema H.W."/>
            <person name="Luby C."/>
            <person name="Condas L.A."/>
            <person name="Nobrega D.B."/>
            <person name="Carson D.A."/>
            <person name="De Buck J."/>
        </authorList>
    </citation>
    <scope>NUCLEOTIDE SEQUENCE [LARGE SCALE GENOMIC DNA]</scope>
    <source>
        <strain evidence="18 19">SNUC 1231</strain>
    </source>
</reference>
<dbReference type="GO" id="GO:0004616">
    <property type="term" value="F:phosphogluconate dehydrogenase (decarboxylating) activity"/>
    <property type="evidence" value="ECO:0007669"/>
    <property type="project" value="UniProtKB-EC"/>
</dbReference>
<sequence>MTKVTVFGTGSFGTALANVLAENGHQVLMWGKNEHTVSEINEQHMNSKYLKQAKLDVSIEATLDINKATHFSEIYLMALPTKAMREVATEIDALLSSKKTFIHVAKGIENDTFKRVSEMLEDSISPAHNAGIGVLSGPSHAEEVVIKQPTTVAASSKNAEVSLLTQDLFMNDYLRVYTNDDLVGVELGGALKNIIAVASGVITGMGFGDNAKAALMTRGLAEISRLGEKLGADPITFLGLGGIGDLIVTCTSTHSRNFTLGYKLGEGKSLDEALNEMNMVVEGVYTTKSVYHLAKEQDVEMPITEALYSVLFENRPVTESVKDLMGRGKKAE</sequence>
<feature type="binding site" evidence="14">
    <location>
        <begin position="8"/>
        <end position="13"/>
    </location>
    <ligand>
        <name>NAD(+)</name>
        <dbReference type="ChEBI" id="CHEBI:57540"/>
    </ligand>
</feature>
<feature type="binding site" evidence="14">
    <location>
        <position position="256"/>
    </location>
    <ligand>
        <name>NAD(+)</name>
        <dbReference type="ChEBI" id="CHEBI:57540"/>
    </ligand>
</feature>
<feature type="binding site" evidence="11">
    <location>
        <position position="49"/>
    </location>
    <ligand>
        <name>NADPH</name>
        <dbReference type="ChEBI" id="CHEBI:57783"/>
    </ligand>
</feature>
<feature type="active site" description="Proton acceptor" evidence="11 12">
    <location>
        <position position="192"/>
    </location>
</feature>
<dbReference type="GO" id="GO:0008654">
    <property type="term" value="P:phospholipid biosynthetic process"/>
    <property type="evidence" value="ECO:0007669"/>
    <property type="project" value="UniProtKB-KW"/>
</dbReference>
<keyword evidence="11" id="KW-0963">Cytoplasm</keyword>
<dbReference type="Pfam" id="PF07479">
    <property type="entry name" value="NAD_Gly3P_dh_C"/>
    <property type="match status" value="1"/>
</dbReference>
<name>A0A9Q6HQB7_9STAP</name>
<evidence type="ECO:0000259" key="16">
    <source>
        <dbReference type="Pfam" id="PF01210"/>
    </source>
</evidence>
<evidence type="ECO:0000256" key="14">
    <source>
        <dbReference type="PIRSR" id="PIRSR000114-3"/>
    </source>
</evidence>
<feature type="binding site" evidence="11">
    <location>
        <position position="141"/>
    </location>
    <ligand>
        <name>NADPH</name>
        <dbReference type="ChEBI" id="CHEBI:57783"/>
    </ligand>
</feature>
<dbReference type="GO" id="GO:0046167">
    <property type="term" value="P:glycerol-3-phosphate biosynthetic process"/>
    <property type="evidence" value="ECO:0007669"/>
    <property type="project" value="UniProtKB-UniRule"/>
</dbReference>
<evidence type="ECO:0000256" key="3">
    <source>
        <dbReference type="ARBA" id="ARBA00022857"/>
    </source>
</evidence>
<feature type="binding site" evidence="11">
    <location>
        <position position="192"/>
    </location>
    <ligand>
        <name>sn-glycerol 3-phosphate</name>
        <dbReference type="ChEBI" id="CHEBI:57597"/>
    </ligand>
</feature>
<dbReference type="InterPro" id="IPR008927">
    <property type="entry name" value="6-PGluconate_DH-like_C_sf"/>
</dbReference>
<comment type="function">
    <text evidence="11">Catalyzes the reduction of the glycolytic intermediate dihydroxyacetone phosphate (DHAP) to sn-glycerol 3-phosphate (G3P), the key precursor for phospholipid synthesis.</text>
</comment>
<feature type="binding site" evidence="11">
    <location>
        <position position="106"/>
    </location>
    <ligand>
        <name>NADPH</name>
        <dbReference type="ChEBI" id="CHEBI:57783"/>
    </ligand>
</feature>
<dbReference type="SUPFAM" id="SSF48179">
    <property type="entry name" value="6-phosphogluconate dehydrogenase C-terminal domain-like"/>
    <property type="match status" value="1"/>
</dbReference>
<feature type="binding site" evidence="13">
    <location>
        <begin position="256"/>
        <end position="257"/>
    </location>
    <ligand>
        <name>substrate</name>
    </ligand>
</feature>
<comment type="catalytic activity">
    <reaction evidence="10">
        <text>sn-glycerol 3-phosphate + NADP(+) = dihydroxyacetone phosphate + NADPH + H(+)</text>
        <dbReference type="Rhea" id="RHEA:11096"/>
        <dbReference type="ChEBI" id="CHEBI:15378"/>
        <dbReference type="ChEBI" id="CHEBI:57597"/>
        <dbReference type="ChEBI" id="CHEBI:57642"/>
        <dbReference type="ChEBI" id="CHEBI:57783"/>
        <dbReference type="ChEBI" id="CHEBI:58349"/>
        <dbReference type="EC" id="1.1.1.94"/>
    </reaction>
    <physiologicalReaction direction="right-to-left" evidence="10">
        <dbReference type="Rhea" id="RHEA:11098"/>
    </physiologicalReaction>
</comment>
<comment type="pathway">
    <text evidence="11">Membrane lipid metabolism; glycerophospholipid metabolism.</text>
</comment>
<evidence type="ECO:0000256" key="1">
    <source>
        <dbReference type="ARBA" id="ARBA00011009"/>
    </source>
</evidence>
<feature type="binding site" evidence="11">
    <location>
        <position position="257"/>
    </location>
    <ligand>
        <name>sn-glycerol 3-phosphate</name>
        <dbReference type="ChEBI" id="CHEBI:57597"/>
    </ligand>
</feature>
<evidence type="ECO:0000256" key="7">
    <source>
        <dbReference type="ARBA" id="ARBA00023209"/>
    </source>
</evidence>
<keyword evidence="2 11" id="KW-0444">Lipid biosynthesis</keyword>
<dbReference type="GO" id="GO:0051287">
    <property type="term" value="F:NAD binding"/>
    <property type="evidence" value="ECO:0007669"/>
    <property type="project" value="InterPro"/>
</dbReference>
<feature type="binding site" evidence="11">
    <location>
        <position position="32"/>
    </location>
    <ligand>
        <name>NADPH</name>
        <dbReference type="ChEBI" id="CHEBI:57783"/>
    </ligand>
</feature>
<feature type="binding site" evidence="11">
    <location>
        <position position="256"/>
    </location>
    <ligand>
        <name>sn-glycerol 3-phosphate</name>
        <dbReference type="ChEBI" id="CHEBI:57597"/>
    </ligand>
</feature>
<evidence type="ECO:0000256" key="8">
    <source>
        <dbReference type="ARBA" id="ARBA00023264"/>
    </source>
</evidence>
<dbReference type="EC" id="1.1.1.94" evidence="11"/>
<gene>
    <name evidence="11" type="primary">gpsA</name>
    <name evidence="18" type="ORF">BU058_05140</name>
</gene>
<dbReference type="Proteomes" id="UP000241960">
    <property type="component" value="Unassembled WGS sequence"/>
</dbReference>
<dbReference type="NCBIfam" id="NF000940">
    <property type="entry name" value="PRK00094.1-2"/>
    <property type="match status" value="1"/>
</dbReference>
<comment type="catalytic activity">
    <reaction evidence="11">
        <text>sn-glycerol 3-phosphate + NAD(+) = dihydroxyacetone phosphate + NADH + H(+)</text>
        <dbReference type="Rhea" id="RHEA:11092"/>
        <dbReference type="ChEBI" id="CHEBI:15378"/>
        <dbReference type="ChEBI" id="CHEBI:57540"/>
        <dbReference type="ChEBI" id="CHEBI:57597"/>
        <dbReference type="ChEBI" id="CHEBI:57642"/>
        <dbReference type="ChEBI" id="CHEBI:57945"/>
        <dbReference type="EC" id="1.1.1.94"/>
    </reaction>
</comment>
<keyword evidence="7 11" id="KW-0594">Phospholipid biosynthesis</keyword>
<dbReference type="EMBL" id="PZFQ01000013">
    <property type="protein sequence ID" value="PTI76125.1"/>
    <property type="molecule type" value="Genomic_DNA"/>
</dbReference>
<evidence type="ECO:0000256" key="15">
    <source>
        <dbReference type="RuleBase" id="RU000437"/>
    </source>
</evidence>
<feature type="binding site" evidence="11">
    <location>
        <position position="12"/>
    </location>
    <ligand>
        <name>NADPH</name>
        <dbReference type="ChEBI" id="CHEBI:57783"/>
    </ligand>
</feature>
<evidence type="ECO:0000256" key="13">
    <source>
        <dbReference type="PIRSR" id="PIRSR000114-2"/>
    </source>
</evidence>
<feature type="binding site" evidence="11">
    <location>
        <position position="255"/>
    </location>
    <ligand>
        <name>sn-glycerol 3-phosphate</name>
        <dbReference type="ChEBI" id="CHEBI:57597"/>
    </ligand>
</feature>
<dbReference type="FunFam" id="1.10.1040.10:FF:000001">
    <property type="entry name" value="Glycerol-3-phosphate dehydrogenase [NAD(P)+]"/>
    <property type="match status" value="1"/>
</dbReference>
<evidence type="ECO:0000259" key="17">
    <source>
        <dbReference type="Pfam" id="PF07479"/>
    </source>
</evidence>
<feature type="binding site" evidence="11">
    <location>
        <position position="139"/>
    </location>
    <ligand>
        <name>sn-glycerol 3-phosphate</name>
        <dbReference type="ChEBI" id="CHEBI:57597"/>
    </ligand>
</feature>
<feature type="domain" description="Glycerol-3-phosphate dehydrogenase NAD-dependent N-terminal" evidence="16">
    <location>
        <begin position="3"/>
        <end position="160"/>
    </location>
</feature>
<comment type="caution">
    <text evidence="18">The sequence shown here is derived from an EMBL/GenBank/DDBJ whole genome shotgun (WGS) entry which is preliminary data.</text>
</comment>
<evidence type="ECO:0000313" key="18">
    <source>
        <dbReference type="EMBL" id="PTI76125.1"/>
    </source>
</evidence>
<feature type="binding site" evidence="11">
    <location>
        <position position="282"/>
    </location>
    <ligand>
        <name>NADPH</name>
        <dbReference type="ChEBI" id="CHEBI:57783"/>
    </ligand>
</feature>
<dbReference type="GO" id="GO:0005829">
    <property type="term" value="C:cytosol"/>
    <property type="evidence" value="ECO:0007669"/>
    <property type="project" value="TreeGrafter"/>
</dbReference>
<dbReference type="AlphaFoldDB" id="A0A9Q6HQB7"/>
<dbReference type="GO" id="GO:0046168">
    <property type="term" value="P:glycerol-3-phosphate catabolic process"/>
    <property type="evidence" value="ECO:0007669"/>
    <property type="project" value="InterPro"/>
</dbReference>
<dbReference type="PANTHER" id="PTHR11728">
    <property type="entry name" value="GLYCEROL-3-PHOSPHATE DEHYDROGENASE"/>
    <property type="match status" value="1"/>
</dbReference>
<keyword evidence="8 11" id="KW-1208">Phospholipid metabolism</keyword>
<dbReference type="Gene3D" id="3.40.50.720">
    <property type="entry name" value="NAD(P)-binding Rossmann-like Domain"/>
    <property type="match status" value="1"/>
</dbReference>
<evidence type="ECO:0000256" key="9">
    <source>
        <dbReference type="ARBA" id="ARBA00048640"/>
    </source>
</evidence>
<accession>A0A9Q6HQB7</accession>
<dbReference type="Pfam" id="PF01210">
    <property type="entry name" value="NAD_Gly3P_dh_N"/>
    <property type="match status" value="1"/>
</dbReference>
<comment type="subcellular location">
    <subcellularLocation>
        <location evidence="11">Cytoplasm</location>
    </subcellularLocation>
</comment>
<feature type="binding site" evidence="11">
    <location>
        <position position="280"/>
    </location>
    <ligand>
        <name>NADPH</name>
        <dbReference type="ChEBI" id="CHEBI:57783"/>
    </ligand>
</feature>
<dbReference type="InterPro" id="IPR006109">
    <property type="entry name" value="G3P_DH_NAD-dep_C"/>
</dbReference>
<dbReference type="PIRSF" id="PIRSF000114">
    <property type="entry name" value="Glycerol-3-P_dh"/>
    <property type="match status" value="1"/>
</dbReference>